<dbReference type="PANTHER" id="PTHR30146:SF95">
    <property type="entry name" value="RIBOSE OPERON REPRESSOR"/>
    <property type="match status" value="1"/>
</dbReference>
<gene>
    <name evidence="6" type="primary">purR_2</name>
    <name evidence="6" type="ORF">ERS852385_02001</name>
</gene>
<proteinExistence type="predicted"/>
<dbReference type="Pfam" id="PF00356">
    <property type="entry name" value="LacI"/>
    <property type="match status" value="1"/>
</dbReference>
<organism evidence="6 7">
    <name type="scientific">Mitsuokella jalaludinii</name>
    <dbReference type="NCBI Taxonomy" id="187979"/>
    <lineage>
        <taxon>Bacteria</taxon>
        <taxon>Bacillati</taxon>
        <taxon>Bacillota</taxon>
        <taxon>Negativicutes</taxon>
        <taxon>Selenomonadales</taxon>
        <taxon>Selenomonadaceae</taxon>
        <taxon>Mitsuokella</taxon>
    </lineage>
</organism>
<keyword evidence="2" id="KW-0805">Transcription regulation</keyword>
<dbReference type="Gene3D" id="1.10.260.40">
    <property type="entry name" value="lambda repressor-like DNA-binding domains"/>
    <property type="match status" value="1"/>
</dbReference>
<dbReference type="SMART" id="SM00354">
    <property type="entry name" value="HTH_LACI"/>
    <property type="match status" value="1"/>
</dbReference>
<keyword evidence="1" id="KW-0678">Repressor</keyword>
<evidence type="ECO:0000313" key="7">
    <source>
        <dbReference type="Proteomes" id="UP000095546"/>
    </source>
</evidence>
<evidence type="ECO:0000259" key="5">
    <source>
        <dbReference type="PROSITE" id="PS50932"/>
    </source>
</evidence>
<dbReference type="EMBL" id="CYYU01000022">
    <property type="protein sequence ID" value="CUO04540.1"/>
    <property type="molecule type" value="Genomic_DNA"/>
</dbReference>
<sequence length="324" mass="35433">MARIKDVAKLAGVSTSTVSLVLNNKGYVSAATRAKVEAAVKELHYVPSEVGRNLSLNRTNLIGVIIPDVAHPFFAALLHEIEIALYDYGYKTMICSTGEKKNAELAFLEMLRRHTMDGLIIGAHALHIENYRHIDLPVIAFDRYLCDEIPIIRADHHQGGQLAANALLRRNPHHVVQITGAQTVHTTAHEHEDIFASCIEAAGVQLDSIVVPANALQPKDFAAAAREIFESYPDVDAISGADLGAICALREAIRRGRRCPEDLSIVAYDGTYLTRLGPQTMTAVVQPIPALGRRAAEAIVHRIRSEELPSLTPLPMTFQEGETC</sequence>
<evidence type="ECO:0000256" key="4">
    <source>
        <dbReference type="ARBA" id="ARBA00023163"/>
    </source>
</evidence>
<dbReference type="PROSITE" id="PS00356">
    <property type="entry name" value="HTH_LACI_1"/>
    <property type="match status" value="1"/>
</dbReference>
<keyword evidence="3" id="KW-0238">DNA-binding</keyword>
<dbReference type="GO" id="GO:0000976">
    <property type="term" value="F:transcription cis-regulatory region binding"/>
    <property type="evidence" value="ECO:0007669"/>
    <property type="project" value="TreeGrafter"/>
</dbReference>
<dbReference type="GO" id="GO:0003700">
    <property type="term" value="F:DNA-binding transcription factor activity"/>
    <property type="evidence" value="ECO:0007669"/>
    <property type="project" value="TreeGrafter"/>
</dbReference>
<dbReference type="OrthoDB" id="9784962at2"/>
<evidence type="ECO:0000256" key="3">
    <source>
        <dbReference type="ARBA" id="ARBA00023125"/>
    </source>
</evidence>
<dbReference type="Pfam" id="PF00532">
    <property type="entry name" value="Peripla_BP_1"/>
    <property type="match status" value="1"/>
</dbReference>
<dbReference type="PRINTS" id="PR00036">
    <property type="entry name" value="HTHLACI"/>
</dbReference>
<dbReference type="Gene3D" id="3.40.50.2300">
    <property type="match status" value="2"/>
</dbReference>
<evidence type="ECO:0000313" key="6">
    <source>
        <dbReference type="EMBL" id="CUO04540.1"/>
    </source>
</evidence>
<protein>
    <submittedName>
        <fullName evidence="6">Purine nucleotide synthesis repressor</fullName>
    </submittedName>
</protein>
<dbReference type="eggNOG" id="COG1609">
    <property type="taxonomic scope" value="Bacteria"/>
</dbReference>
<feature type="domain" description="HTH lacI-type" evidence="5">
    <location>
        <begin position="2"/>
        <end position="56"/>
    </location>
</feature>
<name>A0A174BY32_9FIRM</name>
<dbReference type="InterPro" id="IPR010982">
    <property type="entry name" value="Lambda_DNA-bd_dom_sf"/>
</dbReference>
<accession>A0A174BY32</accession>
<dbReference type="PROSITE" id="PS50932">
    <property type="entry name" value="HTH_LACI_2"/>
    <property type="match status" value="1"/>
</dbReference>
<dbReference type="SUPFAM" id="SSF53822">
    <property type="entry name" value="Periplasmic binding protein-like I"/>
    <property type="match status" value="1"/>
</dbReference>
<dbReference type="InterPro" id="IPR001761">
    <property type="entry name" value="Peripla_BP/Lac1_sug-bd_dom"/>
</dbReference>
<dbReference type="InterPro" id="IPR028082">
    <property type="entry name" value="Peripla_BP_I"/>
</dbReference>
<keyword evidence="4" id="KW-0804">Transcription</keyword>
<dbReference type="SUPFAM" id="SSF47413">
    <property type="entry name" value="lambda repressor-like DNA-binding domains"/>
    <property type="match status" value="1"/>
</dbReference>
<dbReference type="STRING" id="187979.ERS852385_02001"/>
<evidence type="ECO:0000256" key="1">
    <source>
        <dbReference type="ARBA" id="ARBA00022491"/>
    </source>
</evidence>
<dbReference type="CDD" id="cd01392">
    <property type="entry name" value="HTH_LacI"/>
    <property type="match status" value="1"/>
</dbReference>
<dbReference type="InterPro" id="IPR000843">
    <property type="entry name" value="HTH_LacI"/>
</dbReference>
<dbReference type="Proteomes" id="UP000095546">
    <property type="component" value="Unassembled WGS sequence"/>
</dbReference>
<dbReference type="CDD" id="cd06291">
    <property type="entry name" value="PBP1_Qymf-like"/>
    <property type="match status" value="1"/>
</dbReference>
<dbReference type="PANTHER" id="PTHR30146">
    <property type="entry name" value="LACI-RELATED TRANSCRIPTIONAL REPRESSOR"/>
    <property type="match status" value="1"/>
</dbReference>
<keyword evidence="7" id="KW-1185">Reference proteome</keyword>
<reference evidence="6 7" key="1">
    <citation type="submission" date="2015-09" db="EMBL/GenBank/DDBJ databases">
        <authorList>
            <consortium name="Pathogen Informatics"/>
        </authorList>
    </citation>
    <scope>NUCLEOTIDE SEQUENCE [LARGE SCALE GENOMIC DNA]</scope>
    <source>
        <strain evidence="6 7">2789STDY5608828</strain>
    </source>
</reference>
<dbReference type="RefSeq" id="WP_055162721.1">
    <property type="nucleotide sequence ID" value="NZ_CABIWZ010000022.1"/>
</dbReference>
<evidence type="ECO:0000256" key="2">
    <source>
        <dbReference type="ARBA" id="ARBA00023015"/>
    </source>
</evidence>
<dbReference type="AlphaFoldDB" id="A0A174BY32"/>